<keyword evidence="9" id="KW-1185">Reference proteome</keyword>
<feature type="transmembrane region" description="Helical" evidence="5">
    <location>
        <begin position="801"/>
        <end position="820"/>
    </location>
</feature>
<dbReference type="EMBL" id="LIAE01010566">
    <property type="protein sequence ID" value="PAV58679.1"/>
    <property type="molecule type" value="Genomic_DNA"/>
</dbReference>
<feature type="domain" description="G-protein coupled receptors family 2 profile 1" evidence="7">
    <location>
        <begin position="381"/>
        <end position="442"/>
    </location>
</feature>
<comment type="subcellular location">
    <subcellularLocation>
        <location evidence="1">Membrane</location>
    </subcellularLocation>
</comment>
<feature type="transmembrane region" description="Helical" evidence="5">
    <location>
        <begin position="840"/>
        <end position="863"/>
    </location>
</feature>
<organism evidence="8 9">
    <name type="scientific">Diploscapter pachys</name>
    <dbReference type="NCBI Taxonomy" id="2018661"/>
    <lineage>
        <taxon>Eukaryota</taxon>
        <taxon>Metazoa</taxon>
        <taxon>Ecdysozoa</taxon>
        <taxon>Nematoda</taxon>
        <taxon>Chromadorea</taxon>
        <taxon>Rhabditida</taxon>
        <taxon>Rhabditina</taxon>
        <taxon>Rhabditomorpha</taxon>
        <taxon>Rhabditoidea</taxon>
        <taxon>Rhabditidae</taxon>
        <taxon>Diploscapter</taxon>
    </lineage>
</organism>
<evidence type="ECO:0000256" key="2">
    <source>
        <dbReference type="ARBA" id="ARBA00022692"/>
    </source>
</evidence>
<evidence type="ECO:0000256" key="3">
    <source>
        <dbReference type="ARBA" id="ARBA00022989"/>
    </source>
</evidence>
<evidence type="ECO:0000256" key="1">
    <source>
        <dbReference type="ARBA" id="ARBA00004370"/>
    </source>
</evidence>
<dbReference type="STRING" id="2018661.A0A2A2JAR2"/>
<dbReference type="Proteomes" id="UP000218231">
    <property type="component" value="Unassembled WGS sequence"/>
</dbReference>
<evidence type="ECO:0000313" key="8">
    <source>
        <dbReference type="EMBL" id="PAV58679.1"/>
    </source>
</evidence>
<dbReference type="CDD" id="cd11304">
    <property type="entry name" value="Cadherin_repeat"/>
    <property type="match status" value="1"/>
</dbReference>
<accession>A0A2A2JAR2</accession>
<evidence type="ECO:0000256" key="4">
    <source>
        <dbReference type="ARBA" id="ARBA00023136"/>
    </source>
</evidence>
<dbReference type="AlphaFoldDB" id="A0A2A2JAR2"/>
<dbReference type="InterPro" id="IPR015919">
    <property type="entry name" value="Cadherin-like_sf"/>
</dbReference>
<dbReference type="GO" id="GO:0005509">
    <property type="term" value="F:calcium ion binding"/>
    <property type="evidence" value="ECO:0007669"/>
    <property type="project" value="InterPro"/>
</dbReference>
<keyword evidence="6" id="KW-0732">Signal</keyword>
<feature type="transmembrane region" description="Helical" evidence="5">
    <location>
        <begin position="913"/>
        <end position="937"/>
    </location>
</feature>
<protein>
    <recommendedName>
        <fullName evidence="7">G-protein coupled receptors family 2 profile 1 domain-containing protein</fullName>
    </recommendedName>
</protein>
<proteinExistence type="predicted"/>
<keyword evidence="3 5" id="KW-1133">Transmembrane helix</keyword>
<evidence type="ECO:0000313" key="9">
    <source>
        <dbReference type="Proteomes" id="UP000218231"/>
    </source>
</evidence>
<feature type="chain" id="PRO_5012810348" description="G-protein coupled receptors family 2 profile 1 domain-containing protein" evidence="6">
    <location>
        <begin position="27"/>
        <end position="1011"/>
    </location>
</feature>
<feature type="transmembrane region" description="Helical" evidence="5">
    <location>
        <begin position="720"/>
        <end position="742"/>
    </location>
</feature>
<evidence type="ECO:0000256" key="5">
    <source>
        <dbReference type="SAM" id="Phobius"/>
    </source>
</evidence>
<reference evidence="8 9" key="1">
    <citation type="journal article" date="2017" name="Curr. Biol.">
        <title>Genome architecture and evolution of a unichromosomal asexual nematode.</title>
        <authorList>
            <person name="Fradin H."/>
            <person name="Zegar C."/>
            <person name="Gutwein M."/>
            <person name="Lucas J."/>
            <person name="Kovtun M."/>
            <person name="Corcoran D."/>
            <person name="Baugh L.R."/>
            <person name="Kiontke K."/>
            <person name="Gunsalus K."/>
            <person name="Fitch D.H."/>
            <person name="Piano F."/>
        </authorList>
    </citation>
    <scope>NUCLEOTIDE SEQUENCE [LARGE SCALE GENOMIC DNA]</scope>
    <source>
        <strain evidence="8">PF1309</strain>
    </source>
</reference>
<feature type="transmembrane region" description="Helical" evidence="5">
    <location>
        <begin position="754"/>
        <end position="781"/>
    </location>
</feature>
<feature type="transmembrane region" description="Helical" evidence="5">
    <location>
        <begin position="884"/>
        <end position="907"/>
    </location>
</feature>
<comment type="caution">
    <text evidence="8">The sequence shown here is derived from an EMBL/GenBank/DDBJ whole genome shotgun (WGS) entry which is preliminary data.</text>
</comment>
<dbReference type="Gene3D" id="2.60.220.50">
    <property type="match status" value="1"/>
</dbReference>
<dbReference type="SMART" id="SM00303">
    <property type="entry name" value="GPS"/>
    <property type="match status" value="1"/>
</dbReference>
<dbReference type="Gene3D" id="2.60.40.60">
    <property type="entry name" value="Cadherins"/>
    <property type="match status" value="1"/>
</dbReference>
<dbReference type="GO" id="GO:0004930">
    <property type="term" value="F:G protein-coupled receptor activity"/>
    <property type="evidence" value="ECO:0007669"/>
    <property type="project" value="InterPro"/>
</dbReference>
<evidence type="ECO:0000259" key="7">
    <source>
        <dbReference type="PROSITE" id="PS50227"/>
    </source>
</evidence>
<dbReference type="InterPro" id="IPR000203">
    <property type="entry name" value="GPS"/>
</dbReference>
<dbReference type="InterPro" id="IPR046338">
    <property type="entry name" value="GAIN_dom_sf"/>
</dbReference>
<dbReference type="GO" id="GO:0016020">
    <property type="term" value="C:membrane"/>
    <property type="evidence" value="ECO:0007669"/>
    <property type="project" value="UniProtKB-SubCell"/>
</dbReference>
<dbReference type="OrthoDB" id="5795156at2759"/>
<dbReference type="SUPFAM" id="SSF49313">
    <property type="entry name" value="Cadherin-like"/>
    <property type="match status" value="1"/>
</dbReference>
<keyword evidence="2 5" id="KW-0812">Transmembrane</keyword>
<gene>
    <name evidence="8" type="ORF">WR25_10061</name>
</gene>
<evidence type="ECO:0000256" key="6">
    <source>
        <dbReference type="SAM" id="SignalP"/>
    </source>
</evidence>
<dbReference type="PROSITE" id="PS50227">
    <property type="entry name" value="G_PROTEIN_RECEP_F2_3"/>
    <property type="match status" value="1"/>
</dbReference>
<keyword evidence="4 5" id="KW-0472">Membrane</keyword>
<name>A0A2A2JAR2_9BILA</name>
<feature type="signal peptide" evidence="6">
    <location>
        <begin position="1"/>
        <end position="26"/>
    </location>
</feature>
<sequence>MAMSRLALSWSSLLGLLIFCPFYSFSEELYKLRIHEDAEKGSRLTMGPEMQKRIEKMGGCFGQLDTDIDWVEYRSSRSAFYISTPIPTHAIKKKTDHIGILHLLCAGNKMDSIKFRVHITHRNHHPPLFRNSEMHFYVPVVAPVGSTVAHIEVTDNDPVIYNSEKTLSFTKEQKLFRILPDGSLILMENLGLQIPYRPIKMQLLAIDYGSPQLFSLANLTVTPVTVSEVKNVRVNVATEEYQIFEWDVPLHGIADKFRLAIRKGDSLIYEEEVDGRKTIAMTKMLISSADSFSYQVTAIDINGQTPSEWQRIVGLQKDVHCSGECATGGLPLCYYGPFNRLEQFSDNRGSHCLCFPGYVGVGCDRIDRCQLEENSLANRADQSEYGRVIWPEANANATVTVPCPLSLPQERQVVVRDCKWEKEMGRAVWQQPVQKDKCKSRVSLLSHLAMLTAFAENGRTVSVINTVKKFIRDHLTVPAFSQNATRSAIFEQSVANEMMKVLDSVLKTDFDSLQGNTSLAKEDVFDLVRDFSRRLPVPYSMASLTLFIKSIEWIKRAEPSDNLIGAKCRVKLPSLDSDVVVRSICFLNGSFIFGPLDVNTPVLHLETDEAELTSFPRITIVLKWPNNGENYTCVRYDDSDNSWSIKGIRLITHNHGGFVKCETNKLGTFSVLPDRLFIQPATLVDDLFSLLPTVTTFVALICSVFLLFMAAIQKNQPIDLALLFHLFFVFMIHLAHLMMTIAPQVGEPFDFSPALHLVIQFCVLSVSATLCLVLISIHTIILLGDSSKDDARGCYTKPCHVIAIGLMLPAVLTALSYHYADDYDHDLSRLLNRVDWLFLVDYLLPTSIFFSMCIVYAVWNMYLGSNSKLHRRVPPDSYLPLNPAVNVSLSSLFMIFFLCSSLLLFALRETSLFVVFLFCCCQLCYSVSSFFFAAYLFRMRFLQVRETDGSTQSLERKRDISRALLEHVDTSKHSSSCGASSASPRSADSTAGMYISMQQNLYERAPMVSIV</sequence>
<feature type="transmembrane region" description="Helical" evidence="5">
    <location>
        <begin position="687"/>
        <end position="708"/>
    </location>
</feature>
<dbReference type="InterPro" id="IPR001879">
    <property type="entry name" value="GPCR_2_extracellular_dom"/>
</dbReference>